<dbReference type="InterPro" id="IPR025202">
    <property type="entry name" value="PLD-like_dom"/>
</dbReference>
<evidence type="ECO:0000313" key="8">
    <source>
        <dbReference type="EMBL" id="BAT71926.1"/>
    </source>
</evidence>
<dbReference type="CDD" id="cd09170">
    <property type="entry name" value="PLDc_Nuc"/>
    <property type="match status" value="1"/>
</dbReference>
<comment type="similarity">
    <text evidence="2">Belongs to the phospholipase D family.</text>
</comment>
<accession>A0A0S3QUC5</accession>
<dbReference type="Proteomes" id="UP000063234">
    <property type="component" value="Chromosome"/>
</dbReference>
<dbReference type="OrthoDB" id="281759at2"/>
<keyword evidence="9" id="KW-1185">Reference proteome</keyword>
<evidence type="ECO:0000256" key="6">
    <source>
        <dbReference type="ARBA" id="ARBA00023098"/>
    </source>
</evidence>
<proteinExistence type="inferred from homology"/>
<dbReference type="RefSeq" id="WP_068549921.1">
    <property type="nucleotide sequence ID" value="NZ_AP013035.1"/>
</dbReference>
<evidence type="ECO:0000256" key="4">
    <source>
        <dbReference type="ARBA" id="ARBA00022801"/>
    </source>
</evidence>
<dbReference type="GO" id="GO:0006793">
    <property type="term" value="P:phosphorus metabolic process"/>
    <property type="evidence" value="ECO:0007669"/>
    <property type="project" value="UniProtKB-ARBA"/>
</dbReference>
<evidence type="ECO:0000256" key="5">
    <source>
        <dbReference type="ARBA" id="ARBA00022963"/>
    </source>
</evidence>
<gene>
    <name evidence="8" type="ORF">TST_1134</name>
</gene>
<name>A0A0S3QUC5_THET7</name>
<comment type="catalytic activity">
    <reaction evidence="1">
        <text>a 1,2-diacyl-sn-glycero-3-phosphocholine + H2O = a 1,2-diacyl-sn-glycero-3-phosphate + choline + H(+)</text>
        <dbReference type="Rhea" id="RHEA:14445"/>
        <dbReference type="ChEBI" id="CHEBI:15354"/>
        <dbReference type="ChEBI" id="CHEBI:15377"/>
        <dbReference type="ChEBI" id="CHEBI:15378"/>
        <dbReference type="ChEBI" id="CHEBI:57643"/>
        <dbReference type="ChEBI" id="CHEBI:58608"/>
        <dbReference type="EC" id="3.1.4.4"/>
    </reaction>
</comment>
<evidence type="ECO:0000256" key="2">
    <source>
        <dbReference type="ARBA" id="ARBA00008664"/>
    </source>
</evidence>
<dbReference type="PANTHER" id="PTHR43856:SF1">
    <property type="entry name" value="MITOCHONDRIAL CARDIOLIPIN HYDROLASE"/>
    <property type="match status" value="1"/>
</dbReference>
<dbReference type="GO" id="GO:0016891">
    <property type="term" value="F:RNA endonuclease activity producing 5'-phosphomonoesters, hydrolytic mechanism"/>
    <property type="evidence" value="ECO:0007669"/>
    <property type="project" value="TreeGrafter"/>
</dbReference>
<keyword evidence="5" id="KW-0442">Lipid degradation</keyword>
<dbReference type="STRING" id="1298851.TST_1134"/>
<feature type="domain" description="PLD phosphodiesterase" evidence="7">
    <location>
        <begin position="118"/>
        <end position="145"/>
    </location>
</feature>
<dbReference type="GO" id="GO:0016042">
    <property type="term" value="P:lipid catabolic process"/>
    <property type="evidence" value="ECO:0007669"/>
    <property type="project" value="UniProtKB-KW"/>
</dbReference>
<evidence type="ECO:0000256" key="1">
    <source>
        <dbReference type="ARBA" id="ARBA00000798"/>
    </source>
</evidence>
<dbReference type="InterPro" id="IPR001736">
    <property type="entry name" value="PLipase_D/transphosphatidylase"/>
</dbReference>
<sequence>MRLLRSVTGFILTATVCLSFSLAWTQEVRVFFSPNGGCTDAVIYEIDKAKQTIDVAMYAFTSRPIAQALVRAFKRGVRVRVVMDKKFAQGSRYAKYEYLKRKGIPVKLVSPPPGPRGRVGLMHHKFAVIDGKVLLTGSFNWTASAEKLNYENLLVFYSQRIAALYEKEFKKFWR</sequence>
<dbReference type="PANTHER" id="PTHR43856">
    <property type="entry name" value="CARDIOLIPIN HYDROLASE"/>
    <property type="match status" value="1"/>
</dbReference>
<dbReference type="AlphaFoldDB" id="A0A0S3QUC5"/>
<evidence type="ECO:0000256" key="3">
    <source>
        <dbReference type="ARBA" id="ARBA00012027"/>
    </source>
</evidence>
<dbReference type="SMART" id="SM00155">
    <property type="entry name" value="PLDc"/>
    <property type="match status" value="1"/>
</dbReference>
<dbReference type="GO" id="GO:0004630">
    <property type="term" value="F:phospholipase D activity"/>
    <property type="evidence" value="ECO:0007669"/>
    <property type="project" value="UniProtKB-EC"/>
</dbReference>
<dbReference type="Pfam" id="PF13091">
    <property type="entry name" value="PLDc_2"/>
    <property type="match status" value="1"/>
</dbReference>
<evidence type="ECO:0000259" key="7">
    <source>
        <dbReference type="PROSITE" id="PS50035"/>
    </source>
</evidence>
<dbReference type="KEGG" id="ttk:TST_1134"/>
<dbReference type="Gene3D" id="3.30.870.10">
    <property type="entry name" value="Endonuclease Chain A"/>
    <property type="match status" value="1"/>
</dbReference>
<evidence type="ECO:0000313" key="9">
    <source>
        <dbReference type="Proteomes" id="UP000063234"/>
    </source>
</evidence>
<dbReference type="InterPro" id="IPR051406">
    <property type="entry name" value="PLD_domain"/>
</dbReference>
<organism evidence="8 9">
    <name type="scientific">Thermosulfidibacter takaii (strain DSM 17441 / JCM 13301 / NBRC 103674 / ABI70S6)</name>
    <dbReference type="NCBI Taxonomy" id="1298851"/>
    <lineage>
        <taxon>Bacteria</taxon>
        <taxon>Pseudomonadati</taxon>
        <taxon>Thermosulfidibacterota</taxon>
        <taxon>Thermosulfidibacteria</taxon>
        <taxon>Thermosulfidibacterales</taxon>
        <taxon>Thermosulfidibacteraceae</taxon>
    </lineage>
</organism>
<dbReference type="PROSITE" id="PS50035">
    <property type="entry name" value="PLD"/>
    <property type="match status" value="1"/>
</dbReference>
<reference evidence="9" key="1">
    <citation type="journal article" date="2018" name="Science">
        <title>A primordial and reversible TCA cycle in a facultatively chemolithoautotrophic thermophile.</title>
        <authorList>
            <person name="Nunoura T."/>
            <person name="Chikaraishi Y."/>
            <person name="Izaki R."/>
            <person name="Suwa T."/>
            <person name="Sato T."/>
            <person name="Harada T."/>
            <person name="Mori K."/>
            <person name="Kato Y."/>
            <person name="Miyazaki M."/>
            <person name="Shimamura S."/>
            <person name="Yanagawa K."/>
            <person name="Shuto A."/>
            <person name="Ohkouchi N."/>
            <person name="Fujita N."/>
            <person name="Takaki Y."/>
            <person name="Atomi H."/>
            <person name="Takai K."/>
        </authorList>
    </citation>
    <scope>NUCLEOTIDE SEQUENCE [LARGE SCALE GENOMIC DNA]</scope>
    <source>
        <strain evidence="9">DSM 17441 / JCM 13301 / NBRC 103674 / ABI70S6</strain>
    </source>
</reference>
<dbReference type="EC" id="3.1.4.4" evidence="3"/>
<dbReference type="PATRIC" id="fig|1298851.3.peg.1192"/>
<protein>
    <recommendedName>
        <fullName evidence="3">phospholipase D</fullName>
        <ecNumber evidence="3">3.1.4.4</ecNumber>
    </recommendedName>
</protein>
<keyword evidence="6" id="KW-0443">Lipid metabolism</keyword>
<dbReference type="SUPFAM" id="SSF56024">
    <property type="entry name" value="Phospholipase D/nuclease"/>
    <property type="match status" value="1"/>
</dbReference>
<keyword evidence="4" id="KW-0378">Hydrolase</keyword>
<dbReference type="EMBL" id="AP013035">
    <property type="protein sequence ID" value="BAT71926.1"/>
    <property type="molecule type" value="Genomic_DNA"/>
</dbReference>